<feature type="compositionally biased region" description="Polar residues" evidence="2">
    <location>
        <begin position="25"/>
        <end position="45"/>
    </location>
</feature>
<keyword evidence="1" id="KW-0175">Coiled coil</keyword>
<proteinExistence type="predicted"/>
<dbReference type="EMBL" id="CAMPGE010009386">
    <property type="protein sequence ID" value="CAI2368252.1"/>
    <property type="molecule type" value="Genomic_DNA"/>
</dbReference>
<keyword evidence="4" id="KW-1185">Reference proteome</keyword>
<feature type="compositionally biased region" description="Basic and acidic residues" evidence="2">
    <location>
        <begin position="1"/>
        <end position="11"/>
    </location>
</feature>
<gene>
    <name evidence="3" type="ORF">ECRASSUSDP1_LOCUS9543</name>
</gene>
<name>A0AAD1UGE4_EUPCR</name>
<reference evidence="3" key="1">
    <citation type="submission" date="2023-07" db="EMBL/GenBank/DDBJ databases">
        <authorList>
            <consortium name="AG Swart"/>
            <person name="Singh M."/>
            <person name="Singh A."/>
            <person name="Seah K."/>
            <person name="Emmerich C."/>
        </authorList>
    </citation>
    <scope>NUCLEOTIDE SEQUENCE</scope>
    <source>
        <strain evidence="3">DP1</strain>
    </source>
</reference>
<comment type="caution">
    <text evidence="3">The sequence shown here is derived from an EMBL/GenBank/DDBJ whole genome shotgun (WGS) entry which is preliminary data.</text>
</comment>
<evidence type="ECO:0000256" key="1">
    <source>
        <dbReference type="SAM" id="Coils"/>
    </source>
</evidence>
<sequence length="415" mass="48869">MFPTIDQERHSQMNRSVSGVLDRNNGFQKNTKITTPNGLNNSHSGIDNLKRNFNIHNRGFQINPPKTSNVTINRNDDDSNSSDDNYRPYESRPIIKSSNRYAAQVSQAENNMDSIKHLKSQNYKKYQLEVIEAQIEQNRIQKMNQKQRDHEVDLLILGENKKQIQQQKAEDFKKKLQKSRYYHMLKQNYEMFKEKKKSTREIEIDNNGSNTQKAPYKGNISPTGQCKNGNQSSNNIATFNRGMVNLNLSYEPTVQKSTMNLSKERTTTYLPQSWTEEKSPREKLENKRRSIEMLRTALHEQLQEKKKIQTQARRKDEWYFRTAVQADVNNLSNDESRKSFVKMKEKKNLEFICLQMKERRKETLKHKGHMKIRVKIDDDYRSSKRIQSRNKAIQQALRGFTQQRPARTGNFNRLG</sequence>
<dbReference type="Proteomes" id="UP001295684">
    <property type="component" value="Unassembled WGS sequence"/>
</dbReference>
<evidence type="ECO:0000313" key="3">
    <source>
        <dbReference type="EMBL" id="CAI2368252.1"/>
    </source>
</evidence>
<feature type="compositionally biased region" description="Polar residues" evidence="2">
    <location>
        <begin position="64"/>
        <end position="73"/>
    </location>
</feature>
<protein>
    <submittedName>
        <fullName evidence="3">Uncharacterized protein</fullName>
    </submittedName>
</protein>
<feature type="region of interest" description="Disordered" evidence="2">
    <location>
        <begin position="58"/>
        <end position="92"/>
    </location>
</feature>
<evidence type="ECO:0000313" key="4">
    <source>
        <dbReference type="Proteomes" id="UP001295684"/>
    </source>
</evidence>
<feature type="coiled-coil region" evidence="1">
    <location>
        <begin position="281"/>
        <end position="311"/>
    </location>
</feature>
<evidence type="ECO:0000256" key="2">
    <source>
        <dbReference type="SAM" id="MobiDB-lite"/>
    </source>
</evidence>
<dbReference type="AlphaFoldDB" id="A0AAD1UGE4"/>
<accession>A0AAD1UGE4</accession>
<organism evidence="3 4">
    <name type="scientific">Euplotes crassus</name>
    <dbReference type="NCBI Taxonomy" id="5936"/>
    <lineage>
        <taxon>Eukaryota</taxon>
        <taxon>Sar</taxon>
        <taxon>Alveolata</taxon>
        <taxon>Ciliophora</taxon>
        <taxon>Intramacronucleata</taxon>
        <taxon>Spirotrichea</taxon>
        <taxon>Hypotrichia</taxon>
        <taxon>Euplotida</taxon>
        <taxon>Euplotidae</taxon>
        <taxon>Moneuplotes</taxon>
    </lineage>
</organism>
<feature type="region of interest" description="Disordered" evidence="2">
    <location>
        <begin position="1"/>
        <end position="45"/>
    </location>
</feature>